<evidence type="ECO:0000313" key="9">
    <source>
        <dbReference type="Proteomes" id="UP000662747"/>
    </source>
</evidence>
<keyword evidence="3 6" id="KW-0732">Signal</keyword>
<dbReference type="SUPFAM" id="SSF48452">
    <property type="entry name" value="TPR-like"/>
    <property type="match status" value="1"/>
</dbReference>
<evidence type="ECO:0000256" key="2">
    <source>
        <dbReference type="ARBA" id="ARBA00006275"/>
    </source>
</evidence>
<accession>A0ABX7P398</accession>
<dbReference type="Gene3D" id="1.25.40.390">
    <property type="match status" value="1"/>
</dbReference>
<keyword evidence="9" id="KW-1185">Reference proteome</keyword>
<evidence type="ECO:0000256" key="4">
    <source>
        <dbReference type="ARBA" id="ARBA00023136"/>
    </source>
</evidence>
<evidence type="ECO:0000256" key="3">
    <source>
        <dbReference type="ARBA" id="ARBA00022729"/>
    </source>
</evidence>
<organism evidence="8 9">
    <name type="scientific">Pyxidicoccus parkwayensis</name>
    <dbReference type="NCBI Taxonomy" id="2813578"/>
    <lineage>
        <taxon>Bacteria</taxon>
        <taxon>Pseudomonadati</taxon>
        <taxon>Myxococcota</taxon>
        <taxon>Myxococcia</taxon>
        <taxon>Myxococcales</taxon>
        <taxon>Cystobacterineae</taxon>
        <taxon>Myxococcaceae</taxon>
        <taxon>Pyxidicoccus</taxon>
    </lineage>
</organism>
<feature type="chain" id="PRO_5045187119" evidence="6">
    <location>
        <begin position="25"/>
        <end position="469"/>
    </location>
</feature>
<feature type="signal peptide" evidence="6">
    <location>
        <begin position="1"/>
        <end position="24"/>
    </location>
</feature>
<comment type="similarity">
    <text evidence="2">Belongs to the SusD family.</text>
</comment>
<evidence type="ECO:0000313" key="8">
    <source>
        <dbReference type="EMBL" id="QSQ24943.1"/>
    </source>
</evidence>
<sequence length="469" mass="50430">MKTMYSTKKAVVMLAAVLGLGGCGGLDVTDLDNVSLDDFRDNPTPSRVNSAATGLLIGNRVGLAAQNGYVAELGVIGREAFVFDPAEPRTVEELLGPDLDPGGPAFGGNFWTNPYANIRNANTLLAAVTKVAGPSDAEKEAIRGFTKTIMALDFLVVINTRDTNGAAIAVDLPLGELAPIESKEKVFDHISSLLDEAAAHLTAAGETNFPFTLSTGFNMNAGETSDDFNTPATFLKFNRALKARVAVYQGHYDDALTALSQSFIDTSIPADDGAKGAALASLNRGVFQTFRAASGDLDNNLLSQTIYAHPSIVTDAENQANGQIDDRVTRKTKKLAEPVKAADGKLSTDLKFTLYPSADSPVPLIRNEELILLRAEANLGLGNIGPAADDINYIRTRSGRLPAKLDITAANALDELLKQKRYSLLFEGGHRWIDLRRYNKLDTLPRELDPSFAPHERFPIPTLETDGRK</sequence>
<dbReference type="InterPro" id="IPR011990">
    <property type="entry name" value="TPR-like_helical_dom_sf"/>
</dbReference>
<dbReference type="Pfam" id="PF07980">
    <property type="entry name" value="SusD_RagB"/>
    <property type="match status" value="1"/>
</dbReference>
<comment type="subcellular location">
    <subcellularLocation>
        <location evidence="1">Cell outer membrane</location>
    </subcellularLocation>
</comment>
<dbReference type="PROSITE" id="PS51257">
    <property type="entry name" value="PROKAR_LIPOPROTEIN"/>
    <property type="match status" value="1"/>
</dbReference>
<keyword evidence="5" id="KW-0998">Cell outer membrane</keyword>
<reference evidence="8 9" key="1">
    <citation type="submission" date="2021-02" db="EMBL/GenBank/DDBJ databases">
        <title>De Novo genome assembly of isolated myxobacteria.</title>
        <authorList>
            <person name="Stevens D.C."/>
        </authorList>
    </citation>
    <scope>NUCLEOTIDE SEQUENCE [LARGE SCALE GENOMIC DNA]</scope>
    <source>
        <strain evidence="9">SCPEA02</strain>
    </source>
</reference>
<name>A0ABX7P398_9BACT</name>
<dbReference type="InterPro" id="IPR012944">
    <property type="entry name" value="SusD_RagB_dom"/>
</dbReference>
<proteinExistence type="inferred from homology"/>
<feature type="domain" description="RagB/SusD" evidence="7">
    <location>
        <begin position="359"/>
        <end position="442"/>
    </location>
</feature>
<keyword evidence="4" id="KW-0472">Membrane</keyword>
<dbReference type="RefSeq" id="WP_206726503.1">
    <property type="nucleotide sequence ID" value="NZ_CP071090.1"/>
</dbReference>
<evidence type="ECO:0000259" key="7">
    <source>
        <dbReference type="Pfam" id="PF07980"/>
    </source>
</evidence>
<dbReference type="Proteomes" id="UP000662747">
    <property type="component" value="Chromosome"/>
</dbReference>
<dbReference type="CDD" id="cd08977">
    <property type="entry name" value="SusD"/>
    <property type="match status" value="1"/>
</dbReference>
<evidence type="ECO:0000256" key="6">
    <source>
        <dbReference type="SAM" id="SignalP"/>
    </source>
</evidence>
<protein>
    <submittedName>
        <fullName evidence="8">RagB/SusD family nutrient uptake outer membrane protein</fullName>
    </submittedName>
</protein>
<gene>
    <name evidence="8" type="ORF">JY651_08380</name>
</gene>
<evidence type="ECO:0000256" key="5">
    <source>
        <dbReference type="ARBA" id="ARBA00023237"/>
    </source>
</evidence>
<dbReference type="EMBL" id="CP071090">
    <property type="protein sequence ID" value="QSQ24943.1"/>
    <property type="molecule type" value="Genomic_DNA"/>
</dbReference>
<evidence type="ECO:0000256" key="1">
    <source>
        <dbReference type="ARBA" id="ARBA00004442"/>
    </source>
</evidence>